<proteinExistence type="predicted"/>
<reference evidence="1 2" key="1">
    <citation type="submission" date="2019-08" db="EMBL/GenBank/DDBJ databases">
        <title>The genome of the soybean aphid Biotype 1, its phylome, world population structure and adaptation to the North American continent.</title>
        <authorList>
            <person name="Giordano R."/>
            <person name="Donthu R.K."/>
            <person name="Hernandez A.G."/>
            <person name="Wright C.L."/>
            <person name="Zimin A.V."/>
        </authorList>
    </citation>
    <scope>NUCLEOTIDE SEQUENCE [LARGE SCALE GENOMIC DNA]</scope>
    <source>
        <tissue evidence="1">Whole aphids</tissue>
    </source>
</reference>
<organism evidence="1 2">
    <name type="scientific">Aphis glycines</name>
    <name type="common">Soybean aphid</name>
    <dbReference type="NCBI Taxonomy" id="307491"/>
    <lineage>
        <taxon>Eukaryota</taxon>
        <taxon>Metazoa</taxon>
        <taxon>Ecdysozoa</taxon>
        <taxon>Arthropoda</taxon>
        <taxon>Hexapoda</taxon>
        <taxon>Insecta</taxon>
        <taxon>Pterygota</taxon>
        <taxon>Neoptera</taxon>
        <taxon>Paraneoptera</taxon>
        <taxon>Hemiptera</taxon>
        <taxon>Sternorrhyncha</taxon>
        <taxon>Aphidomorpha</taxon>
        <taxon>Aphidoidea</taxon>
        <taxon>Aphididae</taxon>
        <taxon>Aphidini</taxon>
        <taxon>Aphis</taxon>
        <taxon>Aphis</taxon>
    </lineage>
</organism>
<sequence length="173" mass="19824">MRLIVINLKEIISCNYTYYYYYVTVKYIYLLKPYSVFSLLYRSGLKMTAFYLKVYLSSTLSLTPSNRLALEFETVIQSNSQSWCNIGADSLEEIKCPLLAKDCDNYAKAINKNKGGQVCDVLFKLLNCDFQNNGFCKKKKIEIREGYGKVHLIGNSGLDNSVQLLTKQDKITL</sequence>
<dbReference type="Proteomes" id="UP000475862">
    <property type="component" value="Unassembled WGS sequence"/>
</dbReference>
<protein>
    <submittedName>
        <fullName evidence="1">Uncharacterized protein</fullName>
    </submittedName>
</protein>
<gene>
    <name evidence="1" type="ORF">AGLY_003689</name>
</gene>
<dbReference type="AlphaFoldDB" id="A0A6G0TZU5"/>
<evidence type="ECO:0000313" key="1">
    <source>
        <dbReference type="EMBL" id="KAE9541698.1"/>
    </source>
</evidence>
<dbReference type="EMBL" id="VYZN01000012">
    <property type="protein sequence ID" value="KAE9541698.1"/>
    <property type="molecule type" value="Genomic_DNA"/>
</dbReference>
<comment type="caution">
    <text evidence="1">The sequence shown here is derived from an EMBL/GenBank/DDBJ whole genome shotgun (WGS) entry which is preliminary data.</text>
</comment>
<keyword evidence="2" id="KW-1185">Reference proteome</keyword>
<name>A0A6G0TZU5_APHGL</name>
<accession>A0A6G0TZU5</accession>
<evidence type="ECO:0000313" key="2">
    <source>
        <dbReference type="Proteomes" id="UP000475862"/>
    </source>
</evidence>